<evidence type="ECO:0000256" key="7">
    <source>
        <dbReference type="SAM" id="SignalP"/>
    </source>
</evidence>
<dbReference type="PANTHER" id="PTHR19328">
    <property type="entry name" value="HEDGEHOG-INTERACTING PROTEIN"/>
    <property type="match status" value="1"/>
</dbReference>
<dbReference type="STRING" id="283909.R7VC87"/>
<dbReference type="InterPro" id="IPR011042">
    <property type="entry name" value="6-blade_b-propeller_TolB-like"/>
</dbReference>
<dbReference type="OMA" id="YSVEVRY"/>
<dbReference type="InterPro" id="IPR012938">
    <property type="entry name" value="Glc/Sorbosone_DH"/>
</dbReference>
<dbReference type="Gene3D" id="2.120.10.30">
    <property type="entry name" value="TolB, C-terminal domain"/>
    <property type="match status" value="1"/>
</dbReference>
<dbReference type="EMBL" id="AMQN01005187">
    <property type="status" value="NOT_ANNOTATED_CDS"/>
    <property type="molecule type" value="Genomic_DNA"/>
</dbReference>
<evidence type="ECO:0008006" key="13">
    <source>
        <dbReference type="Google" id="ProtNLM"/>
    </source>
</evidence>
<feature type="domain" description="Glucose/Sorbosone dehydrogenase" evidence="9">
    <location>
        <begin position="190"/>
        <end position="546"/>
    </location>
</feature>
<evidence type="ECO:0000256" key="3">
    <source>
        <dbReference type="ARBA" id="ARBA00022525"/>
    </source>
</evidence>
<evidence type="ECO:0000313" key="11">
    <source>
        <dbReference type="EnsemblMetazoa" id="CapteP146277"/>
    </source>
</evidence>
<dbReference type="GO" id="GO:0005576">
    <property type="term" value="C:extracellular region"/>
    <property type="evidence" value="ECO:0007669"/>
    <property type="project" value="UniProtKB-SubCell"/>
</dbReference>
<dbReference type="Pfam" id="PF03024">
    <property type="entry name" value="Folate_rec"/>
    <property type="match status" value="1"/>
</dbReference>
<keyword evidence="5" id="KW-1015">Disulfide bond</keyword>
<keyword evidence="6" id="KW-0325">Glycoprotein</keyword>
<reference evidence="12" key="1">
    <citation type="submission" date="2012-12" db="EMBL/GenBank/DDBJ databases">
        <authorList>
            <person name="Hellsten U."/>
            <person name="Grimwood J."/>
            <person name="Chapman J.A."/>
            <person name="Shapiro H."/>
            <person name="Aerts A."/>
            <person name="Otillar R.P."/>
            <person name="Terry A.Y."/>
            <person name="Boore J.L."/>
            <person name="Simakov O."/>
            <person name="Marletaz F."/>
            <person name="Cho S.-J."/>
            <person name="Edsinger-Gonzales E."/>
            <person name="Havlak P."/>
            <person name="Kuo D.-H."/>
            <person name="Larsson T."/>
            <person name="Lv J."/>
            <person name="Arendt D."/>
            <person name="Savage R."/>
            <person name="Osoegawa K."/>
            <person name="de Jong P."/>
            <person name="Lindberg D.R."/>
            <person name="Seaver E.C."/>
            <person name="Weisblat D.A."/>
            <person name="Putnam N.H."/>
            <person name="Grigoriev I.V."/>
            <person name="Rokhsar D.S."/>
        </authorList>
    </citation>
    <scope>NUCLEOTIDE SEQUENCE</scope>
    <source>
        <strain evidence="12">I ESC-2004</strain>
    </source>
</reference>
<evidence type="ECO:0000259" key="8">
    <source>
        <dbReference type="Pfam" id="PF03024"/>
    </source>
</evidence>
<dbReference type="EMBL" id="KB295343">
    <property type="protein sequence ID" value="ELU13295.1"/>
    <property type="molecule type" value="Genomic_DNA"/>
</dbReference>
<feature type="signal peptide" evidence="7">
    <location>
        <begin position="1"/>
        <end position="19"/>
    </location>
</feature>
<accession>R7VC87</accession>
<organism evidence="10">
    <name type="scientific">Capitella teleta</name>
    <name type="common">Polychaete worm</name>
    <dbReference type="NCBI Taxonomy" id="283909"/>
    <lineage>
        <taxon>Eukaryota</taxon>
        <taxon>Metazoa</taxon>
        <taxon>Spiralia</taxon>
        <taxon>Lophotrochozoa</taxon>
        <taxon>Annelida</taxon>
        <taxon>Polychaeta</taxon>
        <taxon>Sedentaria</taxon>
        <taxon>Scolecida</taxon>
        <taxon>Capitellidae</taxon>
        <taxon>Capitella</taxon>
    </lineage>
</organism>
<dbReference type="InterPro" id="IPR018143">
    <property type="entry name" value="Folate_rcpt-like"/>
</dbReference>
<comment type="similarity">
    <text evidence="2">Belongs to the HHIP family.</text>
</comment>
<dbReference type="EnsemblMetazoa" id="CapteT146277">
    <property type="protein sequence ID" value="CapteP146277"/>
    <property type="gene ID" value="CapteG146277"/>
</dbReference>
<feature type="chain" id="PRO_5008788892" description="Glucose/Sorbosone dehydrogenase domain-containing protein" evidence="7">
    <location>
        <begin position="20"/>
        <end position="567"/>
    </location>
</feature>
<dbReference type="AlphaFoldDB" id="R7VC87"/>
<evidence type="ECO:0000256" key="4">
    <source>
        <dbReference type="ARBA" id="ARBA00022729"/>
    </source>
</evidence>
<evidence type="ECO:0000256" key="6">
    <source>
        <dbReference type="ARBA" id="ARBA00023180"/>
    </source>
</evidence>
<dbReference type="OrthoDB" id="10266706at2759"/>
<gene>
    <name evidence="10" type="ORF">CAPTEDRAFT_146277</name>
</gene>
<proteinExistence type="inferred from homology"/>
<dbReference type="HOGENOM" id="CLU_012344_2_1_1"/>
<reference evidence="10 12" key="2">
    <citation type="journal article" date="2013" name="Nature">
        <title>Insights into bilaterian evolution from three spiralian genomes.</title>
        <authorList>
            <person name="Simakov O."/>
            <person name="Marletaz F."/>
            <person name="Cho S.J."/>
            <person name="Edsinger-Gonzales E."/>
            <person name="Havlak P."/>
            <person name="Hellsten U."/>
            <person name="Kuo D.H."/>
            <person name="Larsson T."/>
            <person name="Lv J."/>
            <person name="Arendt D."/>
            <person name="Savage R."/>
            <person name="Osoegawa K."/>
            <person name="de Jong P."/>
            <person name="Grimwood J."/>
            <person name="Chapman J.A."/>
            <person name="Shapiro H."/>
            <person name="Aerts A."/>
            <person name="Otillar R.P."/>
            <person name="Terry A.Y."/>
            <person name="Boore J.L."/>
            <person name="Grigoriev I.V."/>
            <person name="Lindberg D.R."/>
            <person name="Seaver E.C."/>
            <person name="Weisblat D.A."/>
            <person name="Putnam N.H."/>
            <person name="Rokhsar D.S."/>
        </authorList>
    </citation>
    <scope>NUCLEOTIDE SEQUENCE</scope>
    <source>
        <strain evidence="10 12">I ESC-2004</strain>
    </source>
</reference>
<comment type="subcellular location">
    <subcellularLocation>
        <location evidence="1">Secreted</location>
    </subcellularLocation>
</comment>
<evidence type="ECO:0000256" key="1">
    <source>
        <dbReference type="ARBA" id="ARBA00004613"/>
    </source>
</evidence>
<reference evidence="11" key="3">
    <citation type="submission" date="2015-06" db="UniProtKB">
        <authorList>
            <consortium name="EnsemblMetazoa"/>
        </authorList>
    </citation>
    <scope>IDENTIFICATION</scope>
</reference>
<dbReference type="Pfam" id="PF07995">
    <property type="entry name" value="GSDH"/>
    <property type="match status" value="1"/>
</dbReference>
<dbReference type="InterPro" id="IPR011041">
    <property type="entry name" value="Quinoprot_gluc/sorb_DH_b-prop"/>
</dbReference>
<evidence type="ECO:0000313" key="10">
    <source>
        <dbReference type="EMBL" id="ELU13295.1"/>
    </source>
</evidence>
<dbReference type="SUPFAM" id="SSF50952">
    <property type="entry name" value="Soluble quinoprotein glucose dehydrogenase"/>
    <property type="match status" value="1"/>
</dbReference>
<protein>
    <recommendedName>
        <fullName evidence="13">Glucose/Sorbosone dehydrogenase domain-containing protein</fullName>
    </recommendedName>
</protein>
<evidence type="ECO:0000259" key="9">
    <source>
        <dbReference type="Pfam" id="PF07995"/>
    </source>
</evidence>
<keyword evidence="4 7" id="KW-0732">Signal</keyword>
<keyword evidence="3" id="KW-0964">Secreted</keyword>
<dbReference type="PANTHER" id="PTHR19328:SF75">
    <property type="entry name" value="ALDOSE SUGAR DEHYDROGENASE YLII"/>
    <property type="match status" value="1"/>
</dbReference>
<dbReference type="Proteomes" id="UP000014760">
    <property type="component" value="Unassembled WGS sequence"/>
</dbReference>
<evidence type="ECO:0000256" key="2">
    <source>
        <dbReference type="ARBA" id="ARBA00010658"/>
    </source>
</evidence>
<name>R7VC87_CAPTE</name>
<evidence type="ECO:0000256" key="5">
    <source>
        <dbReference type="ARBA" id="ARBA00023157"/>
    </source>
</evidence>
<keyword evidence="12" id="KW-1185">Reference proteome</keyword>
<evidence type="ECO:0000313" key="12">
    <source>
        <dbReference type="Proteomes" id="UP000014760"/>
    </source>
</evidence>
<sequence>MHEPLRRLVLLVSVVSIAGHPQCLDFRPPFENMELLEFCSQYSDFSCCTNSRDRELESKYLSLVNTLSMECREKLQEMLCQECSPYAIHIYDAERSGVVNNTFPGLCRSYCTDLVPSCRNIIPLITEDQIYINAMQSTDDFCSLVELTDREYCYPDLLTDPRLNGDIERETRNSAGCMCLREFANKLANPLIFRTVTDDERVFIGEQVGRVHIYFRNGSRLPDPFLDLQDLVLTSSSHGDERGFLGMALHPNFTSNQRLFVYYSIRGETREKIRISEFTVDYENPDKVNRTSERVLLEVGEPWWNHNGGEILFGVDGYLYAFIGDGGSGGDPLNNAQNKSTFLGKVIRIDVDNPDHYGSKEYGIPDDNPFINEVDALPEIYAYGVRNIWRCDVDDGHPDTGEGRGRIFCGDVGQSSWEEIDIIARGGNLGWRSREGFHCYDHRTCGQIGPEVLPIFAYPHSEGRSVTGGHVYRGCQNPNLQGMYIYGDFMDGRIWSLVENEGNWTNSEVLMCEEDTCLDSLGLTSSYQRNILSFGEDQDGEIYMLTTDYASTTAQQGKVFQLVDPRR</sequence>
<feature type="domain" description="Folate receptor-like" evidence="8">
    <location>
        <begin position="33"/>
        <end position="125"/>
    </location>
</feature>